<sequence length="217" mass="25011">MNIFRLLADMAHLLAICLLILKIVKSKSVAGLSLKSQLLFLLTYSCRYLDLFWRFISVYNTVMKVTFIALTGWTCYLIGRKHKATYDRELDYFPVLMALVPSAVLALIFNYEFSLSEILWTFSIYLESVAILPQLFQLQRITSSTPEAIATITPHYLCALGAYRALYLVNWLVRYMSEGYWDPIATCAGLIQTVLYADFFYIYVTRVLKGKRFALPN</sequence>
<keyword evidence="6" id="KW-0931">ER-Golgi transport</keyword>
<dbReference type="OMA" id="WKSRSCE"/>
<keyword evidence="9 11" id="KW-0472">Membrane</keyword>
<dbReference type="OrthoDB" id="7694678at2759"/>
<feature type="transmembrane region" description="Helical" evidence="11">
    <location>
        <begin position="58"/>
        <end position="78"/>
    </location>
</feature>
<dbReference type="GO" id="GO:0015031">
    <property type="term" value="P:protein transport"/>
    <property type="evidence" value="ECO:0007669"/>
    <property type="project" value="UniProtKB-KW"/>
</dbReference>
<dbReference type="Pfam" id="PF00810">
    <property type="entry name" value="ER_lumen_recept"/>
    <property type="match status" value="1"/>
</dbReference>
<feature type="transmembrane region" description="Helical" evidence="11">
    <location>
        <begin position="180"/>
        <end position="204"/>
    </location>
</feature>
<dbReference type="InterPro" id="IPR000133">
    <property type="entry name" value="ER_ret_rcpt"/>
</dbReference>
<feature type="transmembrane region" description="Helical" evidence="11">
    <location>
        <begin position="90"/>
        <end position="111"/>
    </location>
</feature>
<dbReference type="eggNOG" id="KOG3106">
    <property type="taxonomic scope" value="Eukaryota"/>
</dbReference>
<comment type="similarity">
    <text evidence="2 11">Belongs to the ERD2 family.</text>
</comment>
<dbReference type="EMBL" id="KB932206">
    <property type="protein sequence ID" value="KCV69526.1"/>
    <property type="molecule type" value="Genomic_DNA"/>
</dbReference>
<accession>A0A058Z605</accession>
<keyword evidence="10 11" id="KW-0675">Receptor</keyword>
<keyword evidence="8 11" id="KW-1133">Transmembrane helix</keyword>
<dbReference type="GO" id="GO:0006621">
    <property type="term" value="P:protein retention in ER lumen"/>
    <property type="evidence" value="ECO:0007669"/>
    <property type="project" value="InterPro"/>
</dbReference>
<reference evidence="12" key="1">
    <citation type="submission" date="2013-04" db="EMBL/GenBank/DDBJ databases">
        <title>The Genome Sequence of Fonticula alba ATCC 38817.</title>
        <authorList>
            <consortium name="The Broad Institute Genomics Platform"/>
            <person name="Russ C."/>
            <person name="Cuomo C."/>
            <person name="Burger G."/>
            <person name="Gray M.W."/>
            <person name="Holland P.W.H."/>
            <person name="King N."/>
            <person name="Lang F.B.F."/>
            <person name="Roger A.J."/>
            <person name="Ruiz-Trillo I."/>
            <person name="Brown M."/>
            <person name="Walker B."/>
            <person name="Young S."/>
            <person name="Zeng Q."/>
            <person name="Gargeya S."/>
            <person name="Fitzgerald M."/>
            <person name="Haas B."/>
            <person name="Abouelleil A."/>
            <person name="Allen A.W."/>
            <person name="Alvarado L."/>
            <person name="Arachchi H.M."/>
            <person name="Berlin A.M."/>
            <person name="Chapman S.B."/>
            <person name="Gainer-Dewar J."/>
            <person name="Goldberg J."/>
            <person name="Griggs A."/>
            <person name="Gujja S."/>
            <person name="Hansen M."/>
            <person name="Howarth C."/>
            <person name="Imamovic A."/>
            <person name="Ireland A."/>
            <person name="Larimer J."/>
            <person name="McCowan C."/>
            <person name="Murphy C."/>
            <person name="Pearson M."/>
            <person name="Poon T.W."/>
            <person name="Priest M."/>
            <person name="Roberts A."/>
            <person name="Saif S."/>
            <person name="Shea T."/>
            <person name="Sisk P."/>
            <person name="Sykes S."/>
            <person name="Wortman J."/>
            <person name="Nusbaum C."/>
            <person name="Birren B."/>
        </authorList>
    </citation>
    <scope>NUCLEOTIDE SEQUENCE [LARGE SCALE GENOMIC DNA]</scope>
    <source>
        <strain evidence="12">ATCC 38817</strain>
    </source>
</reference>
<evidence type="ECO:0000256" key="10">
    <source>
        <dbReference type="ARBA" id="ARBA00023170"/>
    </source>
</evidence>
<evidence type="ECO:0000256" key="1">
    <source>
        <dbReference type="ARBA" id="ARBA00004477"/>
    </source>
</evidence>
<keyword evidence="13" id="KW-1185">Reference proteome</keyword>
<dbReference type="GO" id="GO:0046923">
    <property type="term" value="F:ER retention sequence binding"/>
    <property type="evidence" value="ECO:0007669"/>
    <property type="project" value="InterPro"/>
</dbReference>
<evidence type="ECO:0000256" key="9">
    <source>
        <dbReference type="ARBA" id="ARBA00023136"/>
    </source>
</evidence>
<dbReference type="PANTHER" id="PTHR10585">
    <property type="entry name" value="ER LUMEN PROTEIN RETAINING RECEPTOR"/>
    <property type="match status" value="1"/>
</dbReference>
<proteinExistence type="inferred from homology"/>
<dbReference type="AlphaFoldDB" id="A0A058Z605"/>
<evidence type="ECO:0000313" key="13">
    <source>
        <dbReference type="Proteomes" id="UP000030693"/>
    </source>
</evidence>
<evidence type="ECO:0000256" key="2">
    <source>
        <dbReference type="ARBA" id="ARBA00010120"/>
    </source>
</evidence>
<comment type="caution">
    <text evidence="11">Lacks conserved residue(s) required for the propagation of feature annotation.</text>
</comment>
<dbReference type="GeneID" id="20528672"/>
<evidence type="ECO:0000256" key="3">
    <source>
        <dbReference type="ARBA" id="ARBA00022448"/>
    </source>
</evidence>
<dbReference type="Proteomes" id="UP000030693">
    <property type="component" value="Unassembled WGS sequence"/>
</dbReference>
<dbReference type="STRING" id="691883.A0A058Z605"/>
<keyword evidence="4 11" id="KW-0812">Transmembrane</keyword>
<keyword evidence="3 11" id="KW-0813">Transport</keyword>
<protein>
    <recommendedName>
        <fullName evidence="11">ER lumen protein-retaining receptor</fullName>
    </recommendedName>
</protein>
<dbReference type="GO" id="GO:0005789">
    <property type="term" value="C:endoplasmic reticulum membrane"/>
    <property type="evidence" value="ECO:0007669"/>
    <property type="project" value="UniProtKB-SubCell"/>
</dbReference>
<evidence type="ECO:0000256" key="6">
    <source>
        <dbReference type="ARBA" id="ARBA00022892"/>
    </source>
</evidence>
<keyword evidence="7 11" id="KW-0653">Protein transport</keyword>
<dbReference type="PRINTS" id="PR00660">
    <property type="entry name" value="ERLUMENR"/>
</dbReference>
<evidence type="ECO:0000256" key="8">
    <source>
        <dbReference type="ARBA" id="ARBA00022989"/>
    </source>
</evidence>
<evidence type="ECO:0000313" key="12">
    <source>
        <dbReference type="EMBL" id="KCV69526.1"/>
    </source>
</evidence>
<comment type="subcellular location">
    <subcellularLocation>
        <location evidence="1 11">Endoplasmic reticulum membrane</location>
        <topology evidence="1 11">Multi-pass membrane protein</topology>
    </subcellularLocation>
</comment>
<evidence type="ECO:0000256" key="11">
    <source>
        <dbReference type="RuleBase" id="RU000634"/>
    </source>
</evidence>
<dbReference type="PROSITE" id="PS00952">
    <property type="entry name" value="ER_LUMEN_RECEPTOR_2"/>
    <property type="match status" value="1"/>
</dbReference>
<dbReference type="RefSeq" id="XP_009496091.1">
    <property type="nucleotide sequence ID" value="XM_009497816.1"/>
</dbReference>
<evidence type="ECO:0000256" key="4">
    <source>
        <dbReference type="ARBA" id="ARBA00022692"/>
    </source>
</evidence>
<organism evidence="12">
    <name type="scientific">Fonticula alba</name>
    <name type="common">Slime mold</name>
    <dbReference type="NCBI Taxonomy" id="691883"/>
    <lineage>
        <taxon>Eukaryota</taxon>
        <taxon>Rotosphaerida</taxon>
        <taxon>Fonticulaceae</taxon>
        <taxon>Fonticula</taxon>
    </lineage>
</organism>
<evidence type="ECO:0000256" key="7">
    <source>
        <dbReference type="ARBA" id="ARBA00022927"/>
    </source>
</evidence>
<keyword evidence="5 11" id="KW-0256">Endoplasmic reticulum</keyword>
<dbReference type="GO" id="GO:0016192">
    <property type="term" value="P:vesicle-mediated transport"/>
    <property type="evidence" value="ECO:0007669"/>
    <property type="project" value="UniProtKB-KW"/>
</dbReference>
<name>A0A058Z605_FONAL</name>
<gene>
    <name evidence="12" type="ORF">H696_03947</name>
</gene>
<evidence type="ECO:0000256" key="5">
    <source>
        <dbReference type="ARBA" id="ARBA00022824"/>
    </source>
</evidence>